<dbReference type="InterPro" id="IPR050309">
    <property type="entry name" value="Type-B_Carboxylest/Lipase"/>
</dbReference>
<comment type="caution">
    <text evidence="2">The sequence shown here is derived from an EMBL/GenBank/DDBJ whole genome shotgun (WGS) entry which is preliminary data.</text>
</comment>
<protein>
    <submittedName>
        <fullName evidence="2">Para-nitrobenzyl esterase</fullName>
    </submittedName>
</protein>
<dbReference type="Proteomes" id="UP000027219">
    <property type="component" value="Unassembled WGS sequence"/>
</dbReference>
<sequence>MNLLKKLPITIATCAALIGCDNLELQPSVPLPEQPEPIDVPPAETFQRDIGNASLTALKESLVIRDLTGKERLAAVESFKGIQYAEVKRFVHSEKHDLSGEINATQFGDACPQVQPTAESQSEQCLNLNIWRPTSTEANDDLPVYVFIHGGDFEYGSGASPLIQGDTVVAQGAEEGNPFIYVSFNYRLGELGSRWVKGENIDGNYGLGDQQEALKWLKDNIQDFGGNPDKITLMGQGSGAMSIALLQQRVAQGSLNDDLFHRAIMQSPPTGFDNKSYQQAKRDHDNTLEHWDTAPIEEILQVQEEKLDSINRLVSWLTLNINLGLLYSDEASPMSALMPYAPYLQCSNIDLLGKCEEGFPQPSLSHFVVPTMIGVNANEADTISLLPNLTSLIAIIMDELGDRETSEELMANDILAWVESEDNREQLKQHLNSTTSLDAGANIELPKSAYEAVTSLFYGLNNTTSKELLALGDFYPNDEHELDGALNNMRQYRTLMNDTLFTGPARQQAANSDNSSFYYFEHKPSFNVWTPSPVPSEDGEISDLLKTVSCISGACNSSELPFVFNKNVKRDGTEVRPSKKDQQLMGELSRLWFSEALFDAYRYDITQDEILLIDRNGIQSSGPDWDKFSNEGLDPALRNGRLSGLEDLGILLGYMPKS</sequence>
<name>A0A066UK64_9VIBR</name>
<gene>
    <name evidence="2" type="ORF">VFDL14_21500</name>
</gene>
<keyword evidence="3" id="KW-1185">Reference proteome</keyword>
<dbReference type="InterPro" id="IPR029058">
    <property type="entry name" value="AB_hydrolase_fold"/>
</dbReference>
<evidence type="ECO:0000313" key="3">
    <source>
        <dbReference type="Proteomes" id="UP000027219"/>
    </source>
</evidence>
<dbReference type="EMBL" id="JFFR01000027">
    <property type="protein sequence ID" value="KDN27460.1"/>
    <property type="molecule type" value="Genomic_DNA"/>
</dbReference>
<reference evidence="2 3" key="1">
    <citation type="submission" date="2014-02" db="EMBL/GenBank/DDBJ databases">
        <title>Vibrio fortis Dalian14 Genome Sequencing.</title>
        <authorList>
            <person name="Wang Y."/>
            <person name="Song L."/>
            <person name="Liu G."/>
            <person name="Ding J."/>
        </authorList>
    </citation>
    <scope>NUCLEOTIDE SEQUENCE [LARGE SCALE GENOMIC DNA]</scope>
    <source>
        <strain evidence="2 3">Dalian14</strain>
    </source>
</reference>
<dbReference type="PROSITE" id="PS51257">
    <property type="entry name" value="PROKAR_LIPOPROTEIN"/>
    <property type="match status" value="1"/>
</dbReference>
<dbReference type="SUPFAM" id="SSF53474">
    <property type="entry name" value="alpha/beta-Hydrolases"/>
    <property type="match status" value="1"/>
</dbReference>
<dbReference type="Gene3D" id="3.40.50.1820">
    <property type="entry name" value="alpha/beta hydrolase"/>
    <property type="match status" value="1"/>
</dbReference>
<evidence type="ECO:0000259" key="1">
    <source>
        <dbReference type="Pfam" id="PF00135"/>
    </source>
</evidence>
<proteinExistence type="predicted"/>
<dbReference type="RefSeq" id="WP_032552820.1">
    <property type="nucleotide sequence ID" value="NZ_JFFR01000027.1"/>
</dbReference>
<dbReference type="OrthoDB" id="9775851at2"/>
<dbReference type="InterPro" id="IPR002018">
    <property type="entry name" value="CarbesteraseB"/>
</dbReference>
<dbReference type="Pfam" id="PF00135">
    <property type="entry name" value="COesterase"/>
    <property type="match status" value="1"/>
</dbReference>
<organism evidence="2 3">
    <name type="scientific">Vibrio fortis</name>
    <dbReference type="NCBI Taxonomy" id="212667"/>
    <lineage>
        <taxon>Bacteria</taxon>
        <taxon>Pseudomonadati</taxon>
        <taxon>Pseudomonadota</taxon>
        <taxon>Gammaproteobacteria</taxon>
        <taxon>Vibrionales</taxon>
        <taxon>Vibrionaceae</taxon>
        <taxon>Vibrio</taxon>
    </lineage>
</organism>
<dbReference type="STRING" id="212667.VFDL14_21500"/>
<feature type="domain" description="Carboxylesterase type B" evidence="1">
    <location>
        <begin position="72"/>
        <end position="594"/>
    </location>
</feature>
<evidence type="ECO:0000313" key="2">
    <source>
        <dbReference type="EMBL" id="KDN27460.1"/>
    </source>
</evidence>
<dbReference type="AlphaFoldDB" id="A0A066UK64"/>
<accession>A0A066UK64</accession>
<dbReference type="PANTHER" id="PTHR11559">
    <property type="entry name" value="CARBOXYLESTERASE"/>
    <property type="match status" value="1"/>
</dbReference>